<accession>A0A6C0AD16</accession>
<keyword evidence="1" id="KW-0479">Metal-binding</keyword>
<dbReference type="GO" id="GO:0008270">
    <property type="term" value="F:zinc ion binding"/>
    <property type="evidence" value="ECO:0007669"/>
    <property type="project" value="UniProtKB-KW"/>
</dbReference>
<dbReference type="PROSITE" id="PS50865">
    <property type="entry name" value="ZF_MYND_2"/>
    <property type="match status" value="1"/>
</dbReference>
<evidence type="ECO:0000256" key="3">
    <source>
        <dbReference type="ARBA" id="ARBA00022833"/>
    </source>
</evidence>
<dbReference type="AlphaFoldDB" id="A0A6C0AD16"/>
<organism evidence="5">
    <name type="scientific">viral metagenome</name>
    <dbReference type="NCBI Taxonomy" id="1070528"/>
    <lineage>
        <taxon>unclassified sequences</taxon>
        <taxon>metagenomes</taxon>
        <taxon>organismal metagenomes</taxon>
    </lineage>
</organism>
<keyword evidence="2" id="KW-0863">Zinc-finger</keyword>
<dbReference type="Pfam" id="PF01753">
    <property type="entry name" value="zf-MYND"/>
    <property type="match status" value="1"/>
</dbReference>
<reference evidence="5" key="1">
    <citation type="journal article" date="2020" name="Nature">
        <title>Giant virus diversity and host interactions through global metagenomics.</title>
        <authorList>
            <person name="Schulz F."/>
            <person name="Roux S."/>
            <person name="Paez-Espino D."/>
            <person name="Jungbluth S."/>
            <person name="Walsh D.A."/>
            <person name="Denef V.J."/>
            <person name="McMahon K.D."/>
            <person name="Konstantinidis K.T."/>
            <person name="Eloe-Fadrosh E.A."/>
            <person name="Kyrpides N.C."/>
            <person name="Woyke T."/>
        </authorList>
    </citation>
    <scope>NUCLEOTIDE SEQUENCE</scope>
    <source>
        <strain evidence="5">GVMAG-S-1021933-23</strain>
    </source>
</reference>
<keyword evidence="3" id="KW-0862">Zinc</keyword>
<dbReference type="InterPro" id="IPR002893">
    <property type="entry name" value="Znf_MYND"/>
</dbReference>
<evidence type="ECO:0000313" key="5">
    <source>
        <dbReference type="EMBL" id="QHS77608.1"/>
    </source>
</evidence>
<feature type="domain" description="MYND-type" evidence="4">
    <location>
        <begin position="49"/>
        <end position="86"/>
    </location>
</feature>
<evidence type="ECO:0000256" key="2">
    <source>
        <dbReference type="ARBA" id="ARBA00022771"/>
    </source>
</evidence>
<dbReference type="EMBL" id="MN740593">
    <property type="protein sequence ID" value="QHS77608.1"/>
    <property type="molecule type" value="Genomic_DNA"/>
</dbReference>
<evidence type="ECO:0000259" key="4">
    <source>
        <dbReference type="PROSITE" id="PS50865"/>
    </source>
</evidence>
<protein>
    <recommendedName>
        <fullName evidence="4">MYND-type domain-containing protein</fullName>
    </recommendedName>
</protein>
<sequence>MDISLENKLVLSLCCYTTNNRYAYKYDNKDDPDSEMKITNFVPTYDKWCLFCDNKNCSLRCSKCKYVFFCNKDCQKKSWKIHKKHCGRDLFSLCITCGVKNTEIKCESKNCKVGYCSEKCKKMIHNDHLFYDCENLKIS</sequence>
<dbReference type="SUPFAM" id="SSF144232">
    <property type="entry name" value="HIT/MYND zinc finger-like"/>
    <property type="match status" value="1"/>
</dbReference>
<evidence type="ECO:0000256" key="1">
    <source>
        <dbReference type="ARBA" id="ARBA00022723"/>
    </source>
</evidence>
<dbReference type="PROSITE" id="PS01360">
    <property type="entry name" value="ZF_MYND_1"/>
    <property type="match status" value="1"/>
</dbReference>
<dbReference type="Gene3D" id="6.10.140.2220">
    <property type="match status" value="1"/>
</dbReference>
<proteinExistence type="predicted"/>
<name>A0A6C0AD16_9ZZZZ</name>